<dbReference type="GO" id="GO:0000155">
    <property type="term" value="F:phosphorelay sensor kinase activity"/>
    <property type="evidence" value="ECO:0007669"/>
    <property type="project" value="InterPro"/>
</dbReference>
<dbReference type="InterPro" id="IPR003661">
    <property type="entry name" value="HisK_dim/P_dom"/>
</dbReference>
<keyword evidence="7 14" id="KW-0418">Kinase</keyword>
<evidence type="ECO:0000256" key="6">
    <source>
        <dbReference type="ARBA" id="ARBA00022741"/>
    </source>
</evidence>
<comment type="caution">
    <text evidence="14">The sequence shown here is derived from an EMBL/GenBank/DDBJ whole genome shotgun (WGS) entry which is preliminary data.</text>
</comment>
<dbReference type="PANTHER" id="PTHR43065">
    <property type="entry name" value="SENSOR HISTIDINE KINASE"/>
    <property type="match status" value="1"/>
</dbReference>
<dbReference type="SMART" id="SM00388">
    <property type="entry name" value="HisKA"/>
    <property type="match status" value="1"/>
</dbReference>
<feature type="domain" description="PAC" evidence="12">
    <location>
        <begin position="347"/>
        <end position="399"/>
    </location>
</feature>
<dbReference type="Pfam" id="PF02518">
    <property type="entry name" value="HATPase_c"/>
    <property type="match status" value="1"/>
</dbReference>
<dbReference type="PANTHER" id="PTHR43065:SF46">
    <property type="entry name" value="C4-DICARBOXYLATE TRANSPORT SENSOR PROTEIN DCTB"/>
    <property type="match status" value="1"/>
</dbReference>
<dbReference type="InterPro" id="IPR036097">
    <property type="entry name" value="HisK_dim/P_sf"/>
</dbReference>
<evidence type="ECO:0000256" key="9">
    <source>
        <dbReference type="ARBA" id="ARBA00023012"/>
    </source>
</evidence>
<dbReference type="InterPro" id="IPR003660">
    <property type="entry name" value="HAMP_dom"/>
</dbReference>
<keyword evidence="10" id="KW-1133">Transmembrane helix</keyword>
<dbReference type="InterPro" id="IPR036890">
    <property type="entry name" value="HATPase_C_sf"/>
</dbReference>
<evidence type="ECO:0000313" key="15">
    <source>
        <dbReference type="Proteomes" id="UP000014216"/>
    </source>
</evidence>
<evidence type="ECO:0000256" key="2">
    <source>
        <dbReference type="ARBA" id="ARBA00004370"/>
    </source>
</evidence>
<keyword evidence="8" id="KW-0067">ATP-binding</keyword>
<dbReference type="Gene3D" id="6.10.340.10">
    <property type="match status" value="1"/>
</dbReference>
<evidence type="ECO:0000259" key="13">
    <source>
        <dbReference type="PROSITE" id="PS50885"/>
    </source>
</evidence>
<dbReference type="Pfam" id="PF00512">
    <property type="entry name" value="HisKA"/>
    <property type="match status" value="1"/>
</dbReference>
<evidence type="ECO:0000256" key="3">
    <source>
        <dbReference type="ARBA" id="ARBA00012438"/>
    </source>
</evidence>
<dbReference type="InterPro" id="IPR000014">
    <property type="entry name" value="PAS"/>
</dbReference>
<feature type="transmembrane region" description="Helical" evidence="10">
    <location>
        <begin position="12"/>
        <end position="34"/>
    </location>
</feature>
<dbReference type="SUPFAM" id="SSF55785">
    <property type="entry name" value="PYP-like sensor domain (PAS domain)"/>
    <property type="match status" value="2"/>
</dbReference>
<dbReference type="GO" id="GO:0006355">
    <property type="term" value="P:regulation of DNA-templated transcription"/>
    <property type="evidence" value="ECO:0007669"/>
    <property type="project" value="InterPro"/>
</dbReference>
<dbReference type="Pfam" id="PF08448">
    <property type="entry name" value="PAS_4"/>
    <property type="match status" value="1"/>
</dbReference>
<dbReference type="Gene3D" id="1.10.287.130">
    <property type="match status" value="1"/>
</dbReference>
<dbReference type="InterPro" id="IPR013656">
    <property type="entry name" value="PAS_4"/>
</dbReference>
<dbReference type="CDD" id="cd00130">
    <property type="entry name" value="PAS"/>
    <property type="match status" value="1"/>
</dbReference>
<evidence type="ECO:0000256" key="1">
    <source>
        <dbReference type="ARBA" id="ARBA00000085"/>
    </source>
</evidence>
<dbReference type="SUPFAM" id="SSF47384">
    <property type="entry name" value="Homodimeric domain of signal transducing histidine kinase"/>
    <property type="match status" value="1"/>
</dbReference>
<evidence type="ECO:0000256" key="8">
    <source>
        <dbReference type="ARBA" id="ARBA00022840"/>
    </source>
</evidence>
<dbReference type="OrthoDB" id="9805967at2"/>
<dbReference type="EC" id="2.7.13.3" evidence="3"/>
<sequence length="766" mass="86901">MNHLLDYFRHSLVFRLIFIVSLTVVLSISLWAFVNVRNFKARNMETHIASTDRLSNSIKLGTHYAMMLNSRDDINQIINNIARQPGIENIRIYNKEGQIKFTNQPHEVEQFVDIKAVACDICHKMDPAPSTISLEERTRIIQSSEGHRLLGIVQPIRNDPGCATSDCHFHSEDQTILGALDVVVSLKETDAQVVKMEQGVFSLAFFTILITSVIIFFTTLFFVKKPIIKLVEGTRRIASGDYEADIDIGRAHEIQPLGKAIRQMGKKIGAHQAALKKQKNEYQALFENAPCMIAVQDKNFRLIQYNRAFKERFDPRPGDYCYSVYKGLDHQCPDCPVEKTFADGQSHYGETEGVGRKGQKKHWIFITAPMRDENGDIVAGMEMSIDITQRRHLEQDLKKSEEKYHAIFNNIFNPVFVVDQESLEILDCNIKAMDLYHAGGKTLAGKLFSDFFPREDQADLIRQVKSRKEISKVQHIKADGRKIDVDMWVAPAQYSGQNVFLITINDITQRLETEQHLLHASKMATLGEMSTGIAHELNQPLSVIKSSASFCLRKIHNQEPVSEEIFHKLIGKIDINVDRADKIIQHMRQFARKSDIRLVRTRINDVIQQTFDMLNQQLKIRGIQVLWEKNHALPEILADPDRLEQVFINLVMNAKDAIEAKWEARGSGDDGKDRIVIHTFVANDKVVVQVSDTGIGIRKEAKDRLFEPFFTTKEVGKGTGLGLSISYGIVKDCKGDIQVDTPPDGGAKFTLIFPVPEATDEDIEYA</sequence>
<keyword evidence="5" id="KW-0808">Transferase</keyword>
<protein>
    <recommendedName>
        <fullName evidence="3">histidine kinase</fullName>
        <ecNumber evidence="3">2.7.13.3</ecNumber>
    </recommendedName>
</protein>
<dbReference type="Pfam" id="PF00672">
    <property type="entry name" value="HAMP"/>
    <property type="match status" value="1"/>
</dbReference>
<dbReference type="Gene3D" id="3.30.450.290">
    <property type="match status" value="1"/>
</dbReference>
<dbReference type="PROSITE" id="PS50885">
    <property type="entry name" value="HAMP"/>
    <property type="match status" value="1"/>
</dbReference>
<accession>S0G7J7</accession>
<dbReference type="InterPro" id="IPR013767">
    <property type="entry name" value="PAS_fold"/>
</dbReference>
<dbReference type="CDD" id="cd00082">
    <property type="entry name" value="HisKA"/>
    <property type="match status" value="1"/>
</dbReference>
<dbReference type="Gene3D" id="3.30.450.20">
    <property type="entry name" value="PAS domain"/>
    <property type="match status" value="2"/>
</dbReference>
<dbReference type="RefSeq" id="WP_006963865.1">
    <property type="nucleotide sequence ID" value="NZ_APJX01000001.1"/>
</dbReference>
<evidence type="ECO:0000259" key="11">
    <source>
        <dbReference type="PROSITE" id="PS50109"/>
    </source>
</evidence>
<comment type="catalytic activity">
    <reaction evidence="1">
        <text>ATP + protein L-histidine = ADP + protein N-phospho-L-histidine.</text>
        <dbReference type="EC" id="2.7.13.3"/>
    </reaction>
</comment>
<feature type="domain" description="HAMP" evidence="13">
    <location>
        <begin position="221"/>
        <end position="273"/>
    </location>
</feature>
<dbReference type="InterPro" id="IPR003594">
    <property type="entry name" value="HATPase_dom"/>
</dbReference>
<dbReference type="InterPro" id="IPR005467">
    <property type="entry name" value="His_kinase_dom"/>
</dbReference>
<evidence type="ECO:0000256" key="10">
    <source>
        <dbReference type="SAM" id="Phobius"/>
    </source>
</evidence>
<dbReference type="PROSITE" id="PS50113">
    <property type="entry name" value="PAC"/>
    <property type="match status" value="1"/>
</dbReference>
<proteinExistence type="predicted"/>
<dbReference type="SUPFAM" id="SSF158472">
    <property type="entry name" value="HAMP domain-like"/>
    <property type="match status" value="1"/>
</dbReference>
<evidence type="ECO:0000256" key="5">
    <source>
        <dbReference type="ARBA" id="ARBA00022679"/>
    </source>
</evidence>
<feature type="domain" description="Histidine kinase" evidence="11">
    <location>
        <begin position="532"/>
        <end position="757"/>
    </location>
</feature>
<evidence type="ECO:0000259" key="12">
    <source>
        <dbReference type="PROSITE" id="PS50113"/>
    </source>
</evidence>
<evidence type="ECO:0000313" key="14">
    <source>
        <dbReference type="EMBL" id="EMS81197.1"/>
    </source>
</evidence>
<comment type="subcellular location">
    <subcellularLocation>
        <location evidence="2">Membrane</location>
    </subcellularLocation>
</comment>
<evidence type="ECO:0000256" key="7">
    <source>
        <dbReference type="ARBA" id="ARBA00022777"/>
    </source>
</evidence>
<dbReference type="GO" id="GO:0016020">
    <property type="term" value="C:membrane"/>
    <property type="evidence" value="ECO:0007669"/>
    <property type="project" value="UniProtKB-SubCell"/>
</dbReference>
<keyword evidence="10" id="KW-0472">Membrane</keyword>
<keyword evidence="9" id="KW-0902">Two-component regulatory system</keyword>
<dbReference type="InterPro" id="IPR035965">
    <property type="entry name" value="PAS-like_dom_sf"/>
</dbReference>
<dbReference type="Gene3D" id="3.30.565.10">
    <property type="entry name" value="Histidine kinase-like ATPase, C-terminal domain"/>
    <property type="match status" value="1"/>
</dbReference>
<keyword evidence="6" id="KW-0547">Nucleotide-binding</keyword>
<dbReference type="PROSITE" id="PS50109">
    <property type="entry name" value="HIS_KIN"/>
    <property type="match status" value="1"/>
</dbReference>
<dbReference type="PRINTS" id="PR00344">
    <property type="entry name" value="BCTRLSENSOR"/>
</dbReference>
<reference evidence="14 15" key="1">
    <citation type="journal article" date="2013" name="Genome Announc.">
        <title>Draft Genome Sequence of Desulfotignum phosphitoxidans DSM 13687 Strain FiPS-3.</title>
        <authorList>
            <person name="Poehlein A."/>
            <person name="Daniel R."/>
            <person name="Simeonova D.D."/>
        </authorList>
    </citation>
    <scope>NUCLEOTIDE SEQUENCE [LARGE SCALE GENOMIC DNA]</scope>
    <source>
        <strain evidence="14 15">DSM 13687</strain>
    </source>
</reference>
<dbReference type="GO" id="GO:0005524">
    <property type="term" value="F:ATP binding"/>
    <property type="evidence" value="ECO:0007669"/>
    <property type="project" value="UniProtKB-KW"/>
</dbReference>
<keyword evidence="4" id="KW-0597">Phosphoprotein</keyword>
<dbReference type="InterPro" id="IPR004358">
    <property type="entry name" value="Sig_transdc_His_kin-like_C"/>
</dbReference>
<dbReference type="SMART" id="SM00091">
    <property type="entry name" value="PAS"/>
    <property type="match status" value="2"/>
</dbReference>
<gene>
    <name evidence="14" type="ORF">Dpo_1c03360</name>
</gene>
<dbReference type="CDD" id="cd06225">
    <property type="entry name" value="HAMP"/>
    <property type="match status" value="1"/>
</dbReference>
<feature type="transmembrane region" description="Helical" evidence="10">
    <location>
        <begin position="200"/>
        <end position="223"/>
    </location>
</feature>
<name>S0G7J7_9BACT</name>
<dbReference type="SMART" id="SM00387">
    <property type="entry name" value="HATPase_c"/>
    <property type="match status" value="1"/>
</dbReference>
<dbReference type="AlphaFoldDB" id="S0G7J7"/>
<dbReference type="Pfam" id="PF00989">
    <property type="entry name" value="PAS"/>
    <property type="match status" value="1"/>
</dbReference>
<dbReference type="SMART" id="SM00304">
    <property type="entry name" value="HAMP"/>
    <property type="match status" value="1"/>
</dbReference>
<dbReference type="EMBL" id="APJX01000001">
    <property type="protein sequence ID" value="EMS81197.1"/>
    <property type="molecule type" value="Genomic_DNA"/>
</dbReference>
<keyword evidence="10" id="KW-0812">Transmembrane</keyword>
<organism evidence="14 15">
    <name type="scientific">Desulfotignum phosphitoxidans DSM 13687</name>
    <dbReference type="NCBI Taxonomy" id="1286635"/>
    <lineage>
        <taxon>Bacteria</taxon>
        <taxon>Pseudomonadati</taxon>
        <taxon>Thermodesulfobacteriota</taxon>
        <taxon>Desulfobacteria</taxon>
        <taxon>Desulfobacterales</taxon>
        <taxon>Desulfobacteraceae</taxon>
        <taxon>Desulfotignum</taxon>
    </lineage>
</organism>
<keyword evidence="15" id="KW-1185">Reference proteome</keyword>
<evidence type="ECO:0000256" key="4">
    <source>
        <dbReference type="ARBA" id="ARBA00022553"/>
    </source>
</evidence>
<dbReference type="InterPro" id="IPR000700">
    <property type="entry name" value="PAS-assoc_C"/>
</dbReference>
<dbReference type="SUPFAM" id="SSF55874">
    <property type="entry name" value="ATPase domain of HSP90 chaperone/DNA topoisomerase II/histidine kinase"/>
    <property type="match status" value="1"/>
</dbReference>
<dbReference type="NCBIfam" id="TIGR00229">
    <property type="entry name" value="sensory_box"/>
    <property type="match status" value="1"/>
</dbReference>
<dbReference type="Proteomes" id="UP000014216">
    <property type="component" value="Unassembled WGS sequence"/>
</dbReference>